<proteinExistence type="predicted"/>
<name>A0A1D8G5S8_9ACTN</name>
<evidence type="ECO:0000259" key="2">
    <source>
        <dbReference type="Pfam" id="PF13400"/>
    </source>
</evidence>
<dbReference type="InterPro" id="IPR028087">
    <property type="entry name" value="Tad_N"/>
</dbReference>
<dbReference type="RefSeq" id="WP_079140229.1">
    <property type="nucleotide sequence ID" value="NZ_CP017316.1"/>
</dbReference>
<gene>
    <name evidence="3" type="ORF">A4G23_03674</name>
</gene>
<evidence type="ECO:0000313" key="4">
    <source>
        <dbReference type="Proteomes" id="UP000095349"/>
    </source>
</evidence>
<feature type="domain" description="Putative Flp pilus-assembly TadG-like N-terminal" evidence="2">
    <location>
        <begin position="12"/>
        <end position="58"/>
    </location>
</feature>
<dbReference type="AlphaFoldDB" id="A0A1D8G5S8"/>
<organism evidence="3 4">
    <name type="scientific">Streptomyces rubrolavendulae</name>
    <dbReference type="NCBI Taxonomy" id="285473"/>
    <lineage>
        <taxon>Bacteria</taxon>
        <taxon>Bacillati</taxon>
        <taxon>Actinomycetota</taxon>
        <taxon>Actinomycetes</taxon>
        <taxon>Kitasatosporales</taxon>
        <taxon>Streptomycetaceae</taxon>
        <taxon>Streptomyces</taxon>
    </lineage>
</organism>
<dbReference type="Pfam" id="PF13400">
    <property type="entry name" value="Tad"/>
    <property type="match status" value="1"/>
</dbReference>
<dbReference type="Proteomes" id="UP000095349">
    <property type="component" value="Chromosome"/>
</dbReference>
<dbReference type="PATRIC" id="fig|285473.5.peg.3850"/>
<dbReference type="OrthoDB" id="4337756at2"/>
<dbReference type="EMBL" id="CP017316">
    <property type="protein sequence ID" value="AOT60799.1"/>
    <property type="molecule type" value="Genomic_DNA"/>
</dbReference>
<accession>A0A1D8G5S8</accession>
<evidence type="ECO:0000256" key="1">
    <source>
        <dbReference type="SAM" id="MobiDB-lite"/>
    </source>
</evidence>
<sequence length="230" mass="23200">MTDPRRHDRDAGQASPLYAFMVASLLFLALAFLAVGQAGATRNGAQSAADAAALAAAKESRDRFDLGLLEGPGWEDLFGGELTGEDGCAAAHAYAAANGASVSACGALGDGRWGFRVTVRSVKPVGDTILPGTEGDHAVATATAVVLPRCTFEAADDGADGEPADDVPADDGSDDDSGGDGGDDAPAGDGTAEEKAPSPGSLDCEGTTVDLDLEDLPDMADLFEVRLAED</sequence>
<protein>
    <recommendedName>
        <fullName evidence="2">Putative Flp pilus-assembly TadG-like N-terminal domain-containing protein</fullName>
    </recommendedName>
</protein>
<dbReference type="STRING" id="285473.A4G23_03674"/>
<reference evidence="3 4" key="1">
    <citation type="submission" date="2016-09" db="EMBL/GenBank/DDBJ databases">
        <title>Streptomyces rubrolavendulae MJM4426 Genome sequencing and assembly.</title>
        <authorList>
            <person name="Kim J.-G."/>
        </authorList>
    </citation>
    <scope>NUCLEOTIDE SEQUENCE [LARGE SCALE GENOMIC DNA]</scope>
    <source>
        <strain evidence="3 4">MJM4426</strain>
    </source>
</reference>
<feature type="compositionally biased region" description="Acidic residues" evidence="1">
    <location>
        <begin position="154"/>
        <end position="183"/>
    </location>
</feature>
<keyword evidence="4" id="KW-1185">Reference proteome</keyword>
<feature type="region of interest" description="Disordered" evidence="1">
    <location>
        <begin position="154"/>
        <end position="215"/>
    </location>
</feature>
<dbReference type="KEGG" id="srn:A4G23_03674"/>
<dbReference type="GeneID" id="33063429"/>
<evidence type="ECO:0000313" key="3">
    <source>
        <dbReference type="EMBL" id="AOT60799.1"/>
    </source>
</evidence>